<evidence type="ECO:0000256" key="2">
    <source>
        <dbReference type="ARBA" id="ARBA00023015"/>
    </source>
</evidence>
<dbReference type="PANTHER" id="PTHR30579:SF7">
    <property type="entry name" value="HTH-TYPE TRANSCRIPTIONAL REGULATOR LRHA-RELATED"/>
    <property type="match status" value="1"/>
</dbReference>
<proteinExistence type="inferred from homology"/>
<dbReference type="InterPro" id="IPR036388">
    <property type="entry name" value="WH-like_DNA-bd_sf"/>
</dbReference>
<dbReference type="FunFam" id="3.40.190.10:FF:000347">
    <property type="entry name" value="LysR family transcriptional regulator"/>
    <property type="match status" value="1"/>
</dbReference>
<dbReference type="PROSITE" id="PS50931">
    <property type="entry name" value="HTH_LYSR"/>
    <property type="match status" value="1"/>
</dbReference>
<dbReference type="BioCyc" id="PAER208963:G1G74-1009-MONOMER"/>
<dbReference type="EMBL" id="CP000438">
    <property type="protein sequence ID" value="ABJ13269.1"/>
    <property type="molecule type" value="Genomic_DNA"/>
</dbReference>
<evidence type="ECO:0000256" key="3">
    <source>
        <dbReference type="ARBA" id="ARBA00023125"/>
    </source>
</evidence>
<dbReference type="InterPro" id="IPR050176">
    <property type="entry name" value="LTTR"/>
</dbReference>
<dbReference type="Pfam" id="PF00126">
    <property type="entry name" value="HTH_1"/>
    <property type="match status" value="1"/>
</dbReference>
<dbReference type="SUPFAM" id="SSF46785">
    <property type="entry name" value="Winged helix' DNA-binding domain"/>
    <property type="match status" value="1"/>
</dbReference>
<dbReference type="InterPro" id="IPR036390">
    <property type="entry name" value="WH_DNA-bd_sf"/>
</dbReference>
<dbReference type="InterPro" id="IPR005119">
    <property type="entry name" value="LysR_subst-bd"/>
</dbReference>
<keyword evidence="3" id="KW-0238">DNA-binding</keyword>
<reference evidence="6 7" key="1">
    <citation type="journal article" date="2006" name="Genome Biol.">
        <title>Genomic analysis reveals that Pseudomonas aeruginosa virulence is combinatorial.</title>
        <authorList>
            <person name="Lee D.G."/>
            <person name="Urbach J.M."/>
            <person name="Wu G."/>
            <person name="Liberati N.T."/>
            <person name="Feinbaum R.L."/>
            <person name="Miyata S."/>
            <person name="Diggins L.T."/>
            <person name="He J."/>
            <person name="Saucier M."/>
            <person name="Deziel E."/>
            <person name="Friedman L."/>
            <person name="Li L."/>
            <person name="Grills G."/>
            <person name="Montgomery K."/>
            <person name="Kucherlapati R."/>
            <person name="Rahme L.G."/>
            <person name="Ausubel F.M."/>
        </authorList>
    </citation>
    <scope>NUCLEOTIDE SEQUENCE [LARGE SCALE GENOMIC DNA]</scope>
    <source>
        <strain evidence="6 7">UCBPP-PA14</strain>
    </source>
</reference>
<sequence length="297" mass="32543">MELAVPTSQSLDIVLLRTFLEVVDSGGFALAADNLALTPSAVSGHIKRLEQTAGVSLLSRTTRRLELTQAGETLYAYARNIVELEREARARLHGTPIRDRLRIGASEDFASAWLPRVLQRFRRWHPEASIELKVGITTDLLRQQAQGRTDVVFGKQCRRVGDDGELLWEEPLVWAAATAIELPVGEPLPLALFPEPCVYREAAITALGAAARPWRLVFESASMAGCLSAALAGFAVTVVARSQMREGLRELGPEQGFPTLPEARFYAFSRQPSLAADALIEAVRQLGQRSRFVTAQG</sequence>
<dbReference type="Gene3D" id="3.40.190.10">
    <property type="entry name" value="Periplasmic binding protein-like II"/>
    <property type="match status" value="2"/>
</dbReference>
<accession>A0A0H2ZEK2</accession>
<organism evidence="6 7">
    <name type="scientific">Pseudomonas aeruginosa (strain UCBPP-PA14)</name>
    <dbReference type="NCBI Taxonomy" id="208963"/>
    <lineage>
        <taxon>Bacteria</taxon>
        <taxon>Pseudomonadati</taxon>
        <taxon>Pseudomonadota</taxon>
        <taxon>Gammaproteobacteria</taxon>
        <taxon>Pseudomonadales</taxon>
        <taxon>Pseudomonadaceae</taxon>
        <taxon>Pseudomonas</taxon>
    </lineage>
</organism>
<dbReference type="Gene3D" id="1.10.10.10">
    <property type="entry name" value="Winged helix-like DNA-binding domain superfamily/Winged helix DNA-binding domain"/>
    <property type="match status" value="1"/>
</dbReference>
<comment type="similarity">
    <text evidence="1">Belongs to the LysR transcriptional regulatory family.</text>
</comment>
<dbReference type="AlphaFoldDB" id="A0A0H2ZEK2"/>
<dbReference type="GO" id="GO:0003677">
    <property type="term" value="F:DNA binding"/>
    <property type="evidence" value="ECO:0007669"/>
    <property type="project" value="UniProtKB-KW"/>
</dbReference>
<dbReference type="KEGG" id="pau:PA14_12140"/>
<evidence type="ECO:0000256" key="1">
    <source>
        <dbReference type="ARBA" id="ARBA00009437"/>
    </source>
</evidence>
<evidence type="ECO:0000313" key="6">
    <source>
        <dbReference type="EMBL" id="ABJ13269.1"/>
    </source>
</evidence>
<keyword evidence="2" id="KW-0805">Transcription regulation</keyword>
<evidence type="ECO:0000256" key="4">
    <source>
        <dbReference type="ARBA" id="ARBA00023163"/>
    </source>
</evidence>
<feature type="domain" description="HTH lysR-type" evidence="5">
    <location>
        <begin position="11"/>
        <end position="68"/>
    </location>
</feature>
<dbReference type="SUPFAM" id="SSF53850">
    <property type="entry name" value="Periplasmic binding protein-like II"/>
    <property type="match status" value="1"/>
</dbReference>
<protein>
    <submittedName>
        <fullName evidence="6">Putative transcriptional regulator</fullName>
    </submittedName>
</protein>
<name>A0A0H2ZEK2_PSEAB</name>
<dbReference type="Pfam" id="PF03466">
    <property type="entry name" value="LysR_substrate"/>
    <property type="match status" value="1"/>
</dbReference>
<keyword evidence="4" id="KW-0804">Transcription</keyword>
<dbReference type="PANTHER" id="PTHR30579">
    <property type="entry name" value="TRANSCRIPTIONAL REGULATOR"/>
    <property type="match status" value="1"/>
</dbReference>
<evidence type="ECO:0000313" key="7">
    <source>
        <dbReference type="Proteomes" id="UP000000653"/>
    </source>
</evidence>
<dbReference type="HOGENOM" id="CLU_039613_1_0_6"/>
<dbReference type="GO" id="GO:0003700">
    <property type="term" value="F:DNA-binding transcription factor activity"/>
    <property type="evidence" value="ECO:0007669"/>
    <property type="project" value="InterPro"/>
</dbReference>
<dbReference type="FunFam" id="1.10.10.10:FF:000927">
    <property type="entry name" value="LysR family transcriptional regulator"/>
    <property type="match status" value="1"/>
</dbReference>
<evidence type="ECO:0000259" key="5">
    <source>
        <dbReference type="PROSITE" id="PS50931"/>
    </source>
</evidence>
<dbReference type="Proteomes" id="UP000000653">
    <property type="component" value="Chromosome"/>
</dbReference>
<dbReference type="RefSeq" id="WP_003137695.1">
    <property type="nucleotide sequence ID" value="NC_008463.1"/>
</dbReference>
<gene>
    <name evidence="6" type="ordered locus">PA14_12140</name>
</gene>
<dbReference type="InterPro" id="IPR000847">
    <property type="entry name" value="LysR_HTH_N"/>
</dbReference>